<feature type="DNA-binding region" description="H-T-H motif" evidence="4">
    <location>
        <begin position="28"/>
        <end position="47"/>
    </location>
</feature>
<dbReference type="InterPro" id="IPR050109">
    <property type="entry name" value="HTH-type_TetR-like_transc_reg"/>
</dbReference>
<dbReference type="AlphaFoldDB" id="A0A1K0GX74"/>
<dbReference type="Proteomes" id="UP000182486">
    <property type="component" value="Unassembled WGS sequence"/>
</dbReference>
<keyword evidence="3" id="KW-0804">Transcription</keyword>
<dbReference type="GO" id="GO:0003700">
    <property type="term" value="F:DNA-binding transcription factor activity"/>
    <property type="evidence" value="ECO:0007669"/>
    <property type="project" value="TreeGrafter"/>
</dbReference>
<name>A0A1K0GX74_9ACTN</name>
<evidence type="ECO:0000256" key="2">
    <source>
        <dbReference type="ARBA" id="ARBA00023125"/>
    </source>
</evidence>
<evidence type="ECO:0000256" key="1">
    <source>
        <dbReference type="ARBA" id="ARBA00023015"/>
    </source>
</evidence>
<reference evidence="6 7" key="1">
    <citation type="submission" date="2016-09" db="EMBL/GenBank/DDBJ databases">
        <title>Couchioplanes caeruleus draft genome sequence.</title>
        <authorList>
            <person name="Sheehan J."/>
            <person name="Caffrey P."/>
        </authorList>
    </citation>
    <scope>NUCLEOTIDE SEQUENCE [LARGE SCALE GENOMIC DNA]</scope>
    <source>
        <strain evidence="6 7">DSM 43634</strain>
    </source>
</reference>
<dbReference type="EMBL" id="MEIA01000007">
    <property type="protein sequence ID" value="OJF16012.1"/>
    <property type="molecule type" value="Genomic_DNA"/>
</dbReference>
<dbReference type="Gene3D" id="1.10.357.10">
    <property type="entry name" value="Tetracycline Repressor, domain 2"/>
    <property type="match status" value="1"/>
</dbReference>
<evidence type="ECO:0000256" key="3">
    <source>
        <dbReference type="ARBA" id="ARBA00023163"/>
    </source>
</evidence>
<comment type="caution">
    <text evidence="6">The sequence shown here is derived from an EMBL/GenBank/DDBJ whole genome shotgun (WGS) entry which is preliminary data.</text>
</comment>
<protein>
    <submittedName>
        <fullName evidence="6">TetR family transcriptional regulator</fullName>
    </submittedName>
</protein>
<evidence type="ECO:0000313" key="7">
    <source>
        <dbReference type="Proteomes" id="UP000182486"/>
    </source>
</evidence>
<evidence type="ECO:0000313" key="6">
    <source>
        <dbReference type="EMBL" id="OJF16012.1"/>
    </source>
</evidence>
<dbReference type="PANTHER" id="PTHR30055">
    <property type="entry name" value="HTH-TYPE TRANSCRIPTIONAL REGULATOR RUTR"/>
    <property type="match status" value="1"/>
</dbReference>
<dbReference type="GO" id="GO:0000976">
    <property type="term" value="F:transcription cis-regulatory region binding"/>
    <property type="evidence" value="ECO:0007669"/>
    <property type="project" value="TreeGrafter"/>
</dbReference>
<organism evidence="6 7">
    <name type="scientific">Couchioplanes caeruleus subsp. caeruleus</name>
    <dbReference type="NCBI Taxonomy" id="56427"/>
    <lineage>
        <taxon>Bacteria</taxon>
        <taxon>Bacillati</taxon>
        <taxon>Actinomycetota</taxon>
        <taxon>Actinomycetes</taxon>
        <taxon>Micromonosporales</taxon>
        <taxon>Micromonosporaceae</taxon>
        <taxon>Couchioplanes</taxon>
    </lineage>
</organism>
<dbReference type="SUPFAM" id="SSF48498">
    <property type="entry name" value="Tetracyclin repressor-like, C-terminal domain"/>
    <property type="match status" value="1"/>
</dbReference>
<evidence type="ECO:0000256" key="4">
    <source>
        <dbReference type="PROSITE-ProRule" id="PRU00335"/>
    </source>
</evidence>
<dbReference type="SUPFAM" id="SSF46689">
    <property type="entry name" value="Homeodomain-like"/>
    <property type="match status" value="1"/>
</dbReference>
<gene>
    <name evidence="6" type="ORF">BG844_01925</name>
</gene>
<dbReference type="PANTHER" id="PTHR30055:SF234">
    <property type="entry name" value="HTH-TYPE TRANSCRIPTIONAL REGULATOR BETI"/>
    <property type="match status" value="1"/>
</dbReference>
<evidence type="ECO:0000259" key="5">
    <source>
        <dbReference type="PROSITE" id="PS50977"/>
    </source>
</evidence>
<feature type="domain" description="HTH tetR-type" evidence="5">
    <location>
        <begin position="7"/>
        <end position="65"/>
    </location>
</feature>
<sequence>MSYIRLMKERDDILRAAAEFLGRRPNATQDEIAKAAGVSRATLHRHFAGRAALFAALEQLAVEQMRQALHTARLAEGPAADALGRLVAASQAASAYLALMYSQSQEYDPEHPHEAWAEIDEQIAALFRRGQEAGEFRLDLGPAWLADAFYSLAAGAAWSVQTGRAAARDFSHMITTLLLHGAMRRGERPE</sequence>
<keyword evidence="2 4" id="KW-0238">DNA-binding</keyword>
<keyword evidence="7" id="KW-1185">Reference proteome</keyword>
<dbReference type="PROSITE" id="PS50977">
    <property type="entry name" value="HTH_TETR_2"/>
    <property type="match status" value="1"/>
</dbReference>
<dbReference type="InterPro" id="IPR001647">
    <property type="entry name" value="HTH_TetR"/>
</dbReference>
<dbReference type="InterPro" id="IPR036271">
    <property type="entry name" value="Tet_transcr_reg_TetR-rel_C_sf"/>
</dbReference>
<dbReference type="InterPro" id="IPR009057">
    <property type="entry name" value="Homeodomain-like_sf"/>
</dbReference>
<accession>A0A1K0GX74</accession>
<keyword evidence="1" id="KW-0805">Transcription regulation</keyword>
<proteinExistence type="predicted"/>
<dbReference type="Pfam" id="PF00440">
    <property type="entry name" value="TetR_N"/>
    <property type="match status" value="1"/>
</dbReference>